<evidence type="ECO:0000313" key="2">
    <source>
        <dbReference type="Proteomes" id="UP000250321"/>
    </source>
</evidence>
<reference evidence="1 2" key="1">
    <citation type="submission" date="2018-02" db="EMBL/GenBank/DDBJ databases">
        <title>Draft genome of wild Prunus yedoensis var. nudiflora.</title>
        <authorList>
            <person name="Baek S."/>
            <person name="Kim J.-H."/>
            <person name="Choi K."/>
            <person name="Kim G.-B."/>
            <person name="Cho A."/>
            <person name="Jang H."/>
            <person name="Shin C.-H."/>
            <person name="Yu H.-J."/>
            <person name="Mun J.-H."/>
        </authorList>
    </citation>
    <scope>NUCLEOTIDE SEQUENCE [LARGE SCALE GENOMIC DNA]</scope>
    <source>
        <strain evidence="2">cv. Jeju island</strain>
        <tissue evidence="1">Leaf</tissue>
    </source>
</reference>
<keyword evidence="2" id="KW-1185">Reference proteome</keyword>
<dbReference type="EMBL" id="PJQY01002956">
    <property type="protein sequence ID" value="PQM41430.1"/>
    <property type="molecule type" value="Genomic_DNA"/>
</dbReference>
<accession>A0A314UVI2</accession>
<evidence type="ECO:0000313" key="1">
    <source>
        <dbReference type="EMBL" id="PQM41430.1"/>
    </source>
</evidence>
<dbReference type="OrthoDB" id="10017101at2759"/>
<gene>
    <name evidence="1" type="ORF">Pyn_20581</name>
</gene>
<dbReference type="Proteomes" id="UP000250321">
    <property type="component" value="Unassembled WGS sequence"/>
</dbReference>
<name>A0A314UVI2_PRUYE</name>
<comment type="caution">
    <text evidence="1">The sequence shown here is derived from an EMBL/GenBank/DDBJ whole genome shotgun (WGS) entry which is preliminary data.</text>
</comment>
<dbReference type="AlphaFoldDB" id="A0A314UVI2"/>
<proteinExistence type="predicted"/>
<organism evidence="1 2">
    <name type="scientific">Prunus yedoensis var. nudiflora</name>
    <dbReference type="NCBI Taxonomy" id="2094558"/>
    <lineage>
        <taxon>Eukaryota</taxon>
        <taxon>Viridiplantae</taxon>
        <taxon>Streptophyta</taxon>
        <taxon>Embryophyta</taxon>
        <taxon>Tracheophyta</taxon>
        <taxon>Spermatophyta</taxon>
        <taxon>Magnoliopsida</taxon>
        <taxon>eudicotyledons</taxon>
        <taxon>Gunneridae</taxon>
        <taxon>Pentapetalae</taxon>
        <taxon>rosids</taxon>
        <taxon>fabids</taxon>
        <taxon>Rosales</taxon>
        <taxon>Rosaceae</taxon>
        <taxon>Amygdaloideae</taxon>
        <taxon>Amygdaleae</taxon>
        <taxon>Prunus</taxon>
    </lineage>
</organism>
<protein>
    <submittedName>
        <fullName evidence="1">Uncharacterized protein</fullName>
    </submittedName>
</protein>
<sequence>MATLIGNLFSSSFLPSQLGSLRPHKFKLKPCTPPILKCSFAATNVRASSSTSLVDTTPTFELAKDFLKPVYGGSIIDASCGSGLFLDFSQEADCFLSLLLWTTQKTCCSSAMNSFNRRII</sequence>